<dbReference type="AlphaFoldDB" id="A0A7R9CHC8"/>
<proteinExistence type="predicted"/>
<feature type="transmembrane region" description="Helical" evidence="2">
    <location>
        <begin position="33"/>
        <end position="57"/>
    </location>
</feature>
<protein>
    <submittedName>
        <fullName evidence="3">Uncharacterized protein</fullName>
    </submittedName>
</protein>
<feature type="compositionally biased region" description="Low complexity" evidence="1">
    <location>
        <begin position="180"/>
        <end position="194"/>
    </location>
</feature>
<dbReference type="EMBL" id="OC317269">
    <property type="protein sequence ID" value="CAD7395810.1"/>
    <property type="molecule type" value="Genomic_DNA"/>
</dbReference>
<accession>A0A7R9CHC8</accession>
<feature type="region of interest" description="Disordered" evidence="1">
    <location>
        <begin position="82"/>
        <end position="106"/>
    </location>
</feature>
<gene>
    <name evidence="3" type="ORF">TCEB3V08_LOCUS3328</name>
</gene>
<keyword evidence="2" id="KW-0812">Transmembrane</keyword>
<evidence type="ECO:0000313" key="3">
    <source>
        <dbReference type="EMBL" id="CAD7395810.1"/>
    </source>
</evidence>
<keyword evidence="2" id="KW-1133">Transmembrane helix</keyword>
<organism evidence="3">
    <name type="scientific">Timema cristinae</name>
    <name type="common">Walking stick</name>
    <dbReference type="NCBI Taxonomy" id="61476"/>
    <lineage>
        <taxon>Eukaryota</taxon>
        <taxon>Metazoa</taxon>
        <taxon>Ecdysozoa</taxon>
        <taxon>Arthropoda</taxon>
        <taxon>Hexapoda</taxon>
        <taxon>Insecta</taxon>
        <taxon>Pterygota</taxon>
        <taxon>Neoptera</taxon>
        <taxon>Polyneoptera</taxon>
        <taxon>Phasmatodea</taxon>
        <taxon>Timematodea</taxon>
        <taxon>Timematoidea</taxon>
        <taxon>Timematidae</taxon>
        <taxon>Timema</taxon>
    </lineage>
</organism>
<evidence type="ECO:0000256" key="1">
    <source>
        <dbReference type="SAM" id="MobiDB-lite"/>
    </source>
</evidence>
<sequence length="248" mass="26568">MERESGEGEGVQEEGRAKTNSQSENEVSASTELGWILTLAIVSVLSAAIGAVIMVTVMQCRSRMKNVGSRGLCSLCLRVPPDSTSTDVASREDSKEPTAVFHSDSSPPVGGRVWTWLTARRTTAAPPQLTTSSAPAENHYTVDEAYTAVGEALYAELDRDSNHTPAYQNTAYTGSDIEPDAPVSSAPSSAYYSDLSSTTVPERTYEAIGMVSLMEPSWDGSGEVTHRKHPMSRLAAITETITVPSDYV</sequence>
<feature type="compositionally biased region" description="Polar residues" evidence="1">
    <location>
        <begin position="163"/>
        <end position="173"/>
    </location>
</feature>
<reference evidence="3" key="1">
    <citation type="submission" date="2020-11" db="EMBL/GenBank/DDBJ databases">
        <authorList>
            <person name="Tran Van P."/>
        </authorList>
    </citation>
    <scope>NUCLEOTIDE SEQUENCE</scope>
</reference>
<name>A0A7R9CHC8_TIMCR</name>
<evidence type="ECO:0000256" key="2">
    <source>
        <dbReference type="SAM" id="Phobius"/>
    </source>
</evidence>
<feature type="region of interest" description="Disordered" evidence="1">
    <location>
        <begin position="161"/>
        <end position="194"/>
    </location>
</feature>
<keyword evidence="2" id="KW-0472">Membrane</keyword>
<feature type="region of interest" description="Disordered" evidence="1">
    <location>
        <begin position="1"/>
        <end position="25"/>
    </location>
</feature>